<dbReference type="InterPro" id="IPR028098">
    <property type="entry name" value="Glyco_trans_4-like_N"/>
</dbReference>
<keyword evidence="5" id="KW-0256">Endoplasmic reticulum</keyword>
<dbReference type="Gene3D" id="3.40.50.2000">
    <property type="entry name" value="Glycogen Phosphorylase B"/>
    <property type="match status" value="2"/>
</dbReference>
<comment type="catalytic activity">
    <reaction evidence="8 10">
        <text>a beta-D-Man-(1-&gt;4)-beta-D-GlcNAc-(1-&gt;4)-alpha-D-GlcNAc-diphospho-di-trans,poly-cis-dolichol + GDP-alpha-D-mannose = an alpha-D-Man-(1-&gt;3)-beta-D-Man-(1-&gt;4)-beta-D-GlcNAc-(1-&gt;4)-alpha-D-GlcNAc-diphospho-di-trans,poly-cis-dolichol + GDP + H(+)</text>
        <dbReference type="Rhea" id="RHEA:29515"/>
        <dbReference type="Rhea" id="RHEA-COMP:19511"/>
        <dbReference type="Rhea" id="RHEA-COMP:19513"/>
        <dbReference type="ChEBI" id="CHEBI:15378"/>
        <dbReference type="ChEBI" id="CHEBI:57527"/>
        <dbReference type="ChEBI" id="CHEBI:58189"/>
        <dbReference type="ChEBI" id="CHEBI:58472"/>
        <dbReference type="ChEBI" id="CHEBI:132510"/>
        <dbReference type="EC" id="2.4.1.132"/>
    </reaction>
    <physiologicalReaction direction="left-to-right" evidence="8 10">
        <dbReference type="Rhea" id="RHEA:29516"/>
    </physiologicalReaction>
</comment>
<comment type="similarity">
    <text evidence="10">Belongs to the glycosyltransferase group 1 family.</text>
</comment>
<feature type="domain" description="Glycosyl transferase family 1" evidence="11">
    <location>
        <begin position="229"/>
        <end position="412"/>
    </location>
</feature>
<dbReference type="PANTHER" id="PTHR45918">
    <property type="entry name" value="ALPHA-1,3/1,6-MANNOSYLTRANSFERASE ALG2"/>
    <property type="match status" value="1"/>
</dbReference>
<dbReference type="EMBL" id="CAXLJL010000268">
    <property type="protein sequence ID" value="CAL5135790.1"/>
    <property type="molecule type" value="Genomic_DNA"/>
</dbReference>
<evidence type="ECO:0000256" key="4">
    <source>
        <dbReference type="ARBA" id="ARBA00022692"/>
    </source>
</evidence>
<evidence type="ECO:0000259" key="12">
    <source>
        <dbReference type="Pfam" id="PF13439"/>
    </source>
</evidence>
<evidence type="ECO:0000256" key="5">
    <source>
        <dbReference type="ARBA" id="ARBA00022824"/>
    </source>
</evidence>
<dbReference type="GO" id="GO:0102704">
    <property type="term" value="F:GDP-Man:Man(2)GlcNAc(2)-PP-Dol alpha-1,6-mannosyltransferase activity"/>
    <property type="evidence" value="ECO:0007669"/>
    <property type="project" value="UniProtKB-UniRule"/>
</dbReference>
<dbReference type="CDD" id="cd03805">
    <property type="entry name" value="GT4_ALG2-like"/>
    <property type="match status" value="1"/>
</dbReference>
<evidence type="ECO:0000256" key="2">
    <source>
        <dbReference type="ARBA" id="ARBA00022676"/>
    </source>
</evidence>
<keyword evidence="3 10" id="KW-0808">Transferase</keyword>
<dbReference type="Proteomes" id="UP001497525">
    <property type="component" value="Unassembled WGS sequence"/>
</dbReference>
<dbReference type="AlphaFoldDB" id="A0AAV2TGI3"/>
<dbReference type="GO" id="GO:0004378">
    <property type="term" value="F:GDP-Man:Man(1)GlcNAc(2)-PP-Dol alpha-1,3-mannosyltransferase activity"/>
    <property type="evidence" value="ECO:0007669"/>
    <property type="project" value="UniProtKB-UniRule"/>
</dbReference>
<evidence type="ECO:0000256" key="9">
    <source>
        <dbReference type="ARBA" id="ARBA00045104"/>
    </source>
</evidence>
<dbReference type="PANTHER" id="PTHR45918:SF1">
    <property type="entry name" value="ALPHA-1,3_1,6-MANNOSYLTRANSFERASE ALG2"/>
    <property type="match status" value="1"/>
</dbReference>
<evidence type="ECO:0000313" key="14">
    <source>
        <dbReference type="Proteomes" id="UP001497525"/>
    </source>
</evidence>
<accession>A0AAV2TGI3</accession>
<comment type="subcellular location">
    <subcellularLocation>
        <location evidence="10">Endoplasmic reticulum membrane</location>
        <topology evidence="10">Single-pass membrane protein</topology>
    </subcellularLocation>
</comment>
<sequence>MYGRVVFLHPDLGIGGAERLVVDAAVAVNRSGYGVKIITNHHDPTHCFEETMRPELNVVTVCQWFPRSFLGRFRALFACIRLLIATIYLVCTCNARTDLIFLDQISAPLFLLRLFGFKTIFYCHFPDLLLTERRSILKKIYRWPIDYVEERSTGCADKILVNSNFTAGVFHTTFTSLKETRVEVVYPVSSLDNLKLPPAVLDVQDVSKCTGDKMLCRKALPTGTIPASSKFVFVSINRYERKKNISLAMFALNHLIHHWDELVEANSETERAKPSDVHLVIAGGYDTRVPENVEHYEELVKLAKELMIDNQVTFVRSCLSEMKSLLIAASDAVLYTPEGEHFGIVPVEAMFLSRPVVALDSGGPRETIVHGSTGFLCPTDPISLLPPSFASLLAHFIEDPSLSGRMGRAGYRRAVEKFSFEAFRKHMCDIIIQMYEDKKHNA</sequence>
<comment type="catalytic activity">
    <reaction evidence="9 10">
        <text>an alpha-D-Man-(1-&gt;3)-beta-D-Man-(1-&gt;4)-beta-D-GlcNAc-(1-&gt;4)-alpha-D-GlcNAc-diphospho-di-trans,poly-cis-dolichol + GDP-alpha-D-mannose = an alpha-D-Man-(1-&gt;3)-[alpha-D-Man-(1-&gt;6)]-beta-D-Man-(1-&gt;4)-beta-D-GlcNAc-(1-&gt;4)-alpha-D-GlcNAc-diphospho-di-trans,poly-cis-dolichol + GDP + H(+)</text>
        <dbReference type="Rhea" id="RHEA:29519"/>
        <dbReference type="Rhea" id="RHEA-COMP:19513"/>
        <dbReference type="Rhea" id="RHEA-COMP:19515"/>
        <dbReference type="ChEBI" id="CHEBI:15378"/>
        <dbReference type="ChEBI" id="CHEBI:57527"/>
        <dbReference type="ChEBI" id="CHEBI:58189"/>
        <dbReference type="ChEBI" id="CHEBI:132510"/>
        <dbReference type="ChEBI" id="CHEBI:132511"/>
        <dbReference type="EC" id="2.4.1.257"/>
    </reaction>
    <physiologicalReaction direction="left-to-right" evidence="9 10">
        <dbReference type="Rhea" id="RHEA:29520"/>
    </physiologicalReaction>
</comment>
<name>A0AAV2TGI3_CALDB</name>
<evidence type="ECO:0000256" key="1">
    <source>
        <dbReference type="ARBA" id="ARBA00004922"/>
    </source>
</evidence>
<comment type="pathway">
    <text evidence="1 10">Protein modification; protein glycosylation.</text>
</comment>
<evidence type="ECO:0000256" key="7">
    <source>
        <dbReference type="ARBA" id="ARBA00023136"/>
    </source>
</evidence>
<evidence type="ECO:0000313" key="13">
    <source>
        <dbReference type="EMBL" id="CAL5135790.1"/>
    </source>
</evidence>
<dbReference type="GO" id="GO:0005789">
    <property type="term" value="C:endoplasmic reticulum membrane"/>
    <property type="evidence" value="ECO:0007669"/>
    <property type="project" value="UniProtKB-SubCell"/>
</dbReference>
<keyword evidence="6" id="KW-1133">Transmembrane helix</keyword>
<evidence type="ECO:0000259" key="11">
    <source>
        <dbReference type="Pfam" id="PF00534"/>
    </source>
</evidence>
<keyword evidence="7" id="KW-0472">Membrane</keyword>
<dbReference type="EC" id="2.4.1.132" evidence="10"/>
<dbReference type="Pfam" id="PF13439">
    <property type="entry name" value="Glyco_transf_4"/>
    <property type="match status" value="1"/>
</dbReference>
<evidence type="ECO:0000256" key="3">
    <source>
        <dbReference type="ARBA" id="ARBA00022679"/>
    </source>
</evidence>
<evidence type="ECO:0000256" key="8">
    <source>
        <dbReference type="ARBA" id="ARBA00045103"/>
    </source>
</evidence>
<comment type="function">
    <text evidence="10">Mannosylates Man(2)GlcNAc(2)-dolichol diphosphate and Man(1)GlcNAc(2)-dolichol diphosphate to form Man(3)GlcNAc(2)-dolichol diphosphate.</text>
</comment>
<evidence type="ECO:0000256" key="6">
    <source>
        <dbReference type="ARBA" id="ARBA00022989"/>
    </source>
</evidence>
<comment type="caution">
    <text evidence="13">The sequence shown here is derived from an EMBL/GenBank/DDBJ whole genome shotgun (WGS) entry which is preliminary data.</text>
</comment>
<dbReference type="Pfam" id="PF00534">
    <property type="entry name" value="Glycos_transf_1"/>
    <property type="match status" value="1"/>
</dbReference>
<dbReference type="InterPro" id="IPR001296">
    <property type="entry name" value="Glyco_trans_1"/>
</dbReference>
<gene>
    <name evidence="13" type="ORF">CDAUBV1_LOCUS9901</name>
</gene>
<feature type="domain" description="Glycosyltransferase subfamily 4-like N-terminal" evidence="12">
    <location>
        <begin position="14"/>
        <end position="187"/>
    </location>
</feature>
<proteinExistence type="inferred from homology"/>
<organism evidence="13 14">
    <name type="scientific">Calicophoron daubneyi</name>
    <name type="common">Rumen fluke</name>
    <name type="synonym">Paramphistomum daubneyi</name>
    <dbReference type="NCBI Taxonomy" id="300641"/>
    <lineage>
        <taxon>Eukaryota</taxon>
        <taxon>Metazoa</taxon>
        <taxon>Spiralia</taxon>
        <taxon>Lophotrochozoa</taxon>
        <taxon>Platyhelminthes</taxon>
        <taxon>Trematoda</taxon>
        <taxon>Digenea</taxon>
        <taxon>Plagiorchiida</taxon>
        <taxon>Pronocephalata</taxon>
        <taxon>Paramphistomoidea</taxon>
        <taxon>Paramphistomidae</taxon>
        <taxon>Calicophoron</taxon>
    </lineage>
</organism>
<keyword evidence="2 10" id="KW-0328">Glycosyltransferase</keyword>
<dbReference type="EC" id="2.4.1.257" evidence="10"/>
<reference evidence="13" key="1">
    <citation type="submission" date="2024-06" db="EMBL/GenBank/DDBJ databases">
        <authorList>
            <person name="Liu X."/>
            <person name="Lenzi L."/>
            <person name="Haldenby T S."/>
            <person name="Uol C."/>
        </authorList>
    </citation>
    <scope>NUCLEOTIDE SEQUENCE</scope>
</reference>
<protein>
    <recommendedName>
        <fullName evidence="10">Alpha-1,3/1,6-mannosyltransferase ALG2</fullName>
        <ecNumber evidence="10">2.4.1.132</ecNumber>
        <ecNumber evidence="10">2.4.1.257</ecNumber>
    </recommendedName>
    <alternativeName>
        <fullName evidence="10">GDP-Man:Man(1)GlcNAc(2)-PP-Dol alpha-1,3-mannosyltransferase</fullName>
    </alternativeName>
</protein>
<dbReference type="InterPro" id="IPR027054">
    <property type="entry name" value="ALG2"/>
</dbReference>
<evidence type="ECO:0000256" key="10">
    <source>
        <dbReference type="RuleBase" id="RU367136"/>
    </source>
</evidence>
<dbReference type="SUPFAM" id="SSF53756">
    <property type="entry name" value="UDP-Glycosyltransferase/glycogen phosphorylase"/>
    <property type="match status" value="1"/>
</dbReference>
<keyword evidence="4" id="KW-0812">Transmembrane</keyword>